<dbReference type="PANTHER" id="PTHR46928:SF1">
    <property type="entry name" value="MESENCHYME-SPECIFIC CELL SURFACE GLYCOPROTEIN"/>
    <property type="match status" value="1"/>
</dbReference>
<dbReference type="OrthoDB" id="9803927at2"/>
<evidence type="ECO:0000259" key="2">
    <source>
        <dbReference type="Pfam" id="PF22494"/>
    </source>
</evidence>
<dbReference type="SUPFAM" id="SSF75011">
    <property type="entry name" value="3-carboxy-cis,cis-mucoante lactonizing enzyme"/>
    <property type="match status" value="1"/>
</dbReference>
<evidence type="ECO:0000313" key="4">
    <source>
        <dbReference type="Proteomes" id="UP000274556"/>
    </source>
</evidence>
<feature type="domain" description="Choice-of-anchor I" evidence="2">
    <location>
        <begin position="49"/>
        <end position="539"/>
    </location>
</feature>
<dbReference type="InterPro" id="IPR015943">
    <property type="entry name" value="WD40/YVTN_repeat-like_dom_sf"/>
</dbReference>
<sequence>MTFPTVSRLTAGCALGLVIATPALAGPHLPLPTIAIAPLGTYSTGVFGESAAEIVAHDPKTQRLFVVNAQSGNVDVLDIRTPSAPQLLFSVGLDGIVNSVAVHKGLIVAAVEADPKTDPGKAVFFNADGKVLASVEVGALPDMVTFTPDGKRVLVANEGEPSDDYTVDPEGSVSIIDLPRNIRNLAQADVRTADFRAFNDAKLDPSVRVFGPNASVAQDLEPEYITVDKDSKTAWVSLQENNAVAVLDIKSGAFTAIHGLGFKDHLLAGNELDASDRDEGINIANWPILGMYMPDSIASYEHRGRTYIVSANEGDARDYAGFSEESRFRALSGATPICADSPRLQAFLANNPMGVTDLAGLRENINLGRLTVTTATGLRDDGSCYEDIYAFGARSFSIWSADLTQVYDSGADFERITADIYPENFNSNHVANAFDDRSDNKGPEPEGVTVAKLWGRTYAFIGLERIGGVMVYDVTNPYAPSFVQYLNNRDFSAEPGTPEAGDLGAEGLTVIEASKSPIRGVPLLVVANEVSGTTTLFRIERVRR</sequence>
<dbReference type="PANTHER" id="PTHR46928">
    <property type="entry name" value="MESENCHYME-SPECIFIC CELL SURFACE GLYCOPROTEIN"/>
    <property type="match status" value="1"/>
</dbReference>
<organism evidence="3 4">
    <name type="scientific">Thiocapsa rosea</name>
    <dbReference type="NCBI Taxonomy" id="69360"/>
    <lineage>
        <taxon>Bacteria</taxon>
        <taxon>Pseudomonadati</taxon>
        <taxon>Pseudomonadota</taxon>
        <taxon>Gammaproteobacteria</taxon>
        <taxon>Chromatiales</taxon>
        <taxon>Chromatiaceae</taxon>
        <taxon>Thiocapsa</taxon>
    </lineage>
</organism>
<feature type="signal peptide" evidence="1">
    <location>
        <begin position="1"/>
        <end position="25"/>
    </location>
</feature>
<name>A0A495V3M7_9GAMM</name>
<dbReference type="RefSeq" id="WP_120796438.1">
    <property type="nucleotide sequence ID" value="NZ_RBXL01000001.1"/>
</dbReference>
<dbReference type="NCBIfam" id="NF038117">
    <property type="entry name" value="choice_anch_I"/>
    <property type="match status" value="1"/>
</dbReference>
<evidence type="ECO:0000313" key="3">
    <source>
        <dbReference type="EMBL" id="RKT43919.1"/>
    </source>
</evidence>
<proteinExistence type="predicted"/>
<protein>
    <recommendedName>
        <fullName evidence="2">Choice-of-anchor I domain-containing protein</fullName>
    </recommendedName>
</protein>
<accession>A0A495V3M7</accession>
<evidence type="ECO:0000256" key="1">
    <source>
        <dbReference type="SAM" id="SignalP"/>
    </source>
</evidence>
<gene>
    <name evidence="3" type="ORF">BDD21_1283</name>
</gene>
<dbReference type="InterPro" id="IPR055188">
    <property type="entry name" value="Choice_anch_I"/>
</dbReference>
<reference evidence="3 4" key="1">
    <citation type="submission" date="2018-10" db="EMBL/GenBank/DDBJ databases">
        <title>Genomic Encyclopedia of Archaeal and Bacterial Type Strains, Phase II (KMG-II): from individual species to whole genera.</title>
        <authorList>
            <person name="Goeker M."/>
        </authorList>
    </citation>
    <scope>NUCLEOTIDE SEQUENCE [LARGE SCALE GENOMIC DNA]</scope>
    <source>
        <strain evidence="3 4">DSM 235</strain>
    </source>
</reference>
<dbReference type="AlphaFoldDB" id="A0A495V3M7"/>
<keyword evidence="4" id="KW-1185">Reference proteome</keyword>
<dbReference type="Proteomes" id="UP000274556">
    <property type="component" value="Unassembled WGS sequence"/>
</dbReference>
<feature type="chain" id="PRO_5019724987" description="Choice-of-anchor I domain-containing protein" evidence="1">
    <location>
        <begin position="26"/>
        <end position="544"/>
    </location>
</feature>
<dbReference type="Pfam" id="PF22494">
    <property type="entry name" value="choice_anch_I"/>
    <property type="match status" value="1"/>
</dbReference>
<dbReference type="Gene3D" id="2.130.10.10">
    <property type="entry name" value="YVTN repeat-like/Quinoprotein amine dehydrogenase"/>
    <property type="match status" value="1"/>
</dbReference>
<comment type="caution">
    <text evidence="3">The sequence shown here is derived from an EMBL/GenBank/DDBJ whole genome shotgun (WGS) entry which is preliminary data.</text>
</comment>
<keyword evidence="1" id="KW-0732">Signal</keyword>
<dbReference type="InterPro" id="IPR052956">
    <property type="entry name" value="Mesenchyme-surface_protein"/>
</dbReference>
<dbReference type="EMBL" id="RBXL01000001">
    <property type="protein sequence ID" value="RKT43919.1"/>
    <property type="molecule type" value="Genomic_DNA"/>
</dbReference>